<name>A0A1S4BM95_TOBAC</name>
<reference evidence="1" key="1">
    <citation type="submission" date="2025-08" db="UniProtKB">
        <authorList>
            <consortium name="RefSeq"/>
        </authorList>
    </citation>
    <scope>IDENTIFICATION</scope>
</reference>
<dbReference type="PANTHER" id="PTHR11439:SF498">
    <property type="entry name" value="DNAK FAMILY PROTEIN"/>
    <property type="match status" value="1"/>
</dbReference>
<dbReference type="STRING" id="4097.A0A1S4BM95"/>
<protein>
    <submittedName>
        <fullName evidence="1">Uncharacterized mitochondrial protein AtMg00810-like</fullName>
    </submittedName>
</protein>
<dbReference type="AlphaFoldDB" id="A0A1S4BM95"/>
<dbReference type="PANTHER" id="PTHR11439">
    <property type="entry name" value="GAG-POL-RELATED RETROTRANSPOSON"/>
    <property type="match status" value="1"/>
</dbReference>
<organism evidence="1">
    <name type="scientific">Nicotiana tabacum</name>
    <name type="common">Common tobacco</name>
    <dbReference type="NCBI Taxonomy" id="4097"/>
    <lineage>
        <taxon>Eukaryota</taxon>
        <taxon>Viridiplantae</taxon>
        <taxon>Streptophyta</taxon>
        <taxon>Embryophyta</taxon>
        <taxon>Tracheophyta</taxon>
        <taxon>Spermatophyta</taxon>
        <taxon>Magnoliopsida</taxon>
        <taxon>eudicotyledons</taxon>
        <taxon>Gunneridae</taxon>
        <taxon>Pentapetalae</taxon>
        <taxon>asterids</taxon>
        <taxon>lamiids</taxon>
        <taxon>Solanales</taxon>
        <taxon>Solanaceae</taxon>
        <taxon>Nicotianoideae</taxon>
        <taxon>Nicotianeae</taxon>
        <taxon>Nicotiana</taxon>
    </lineage>
</organism>
<proteinExistence type="predicted"/>
<accession>A0A1S4BM95</accession>
<evidence type="ECO:0000313" key="1">
    <source>
        <dbReference type="RefSeq" id="XP_016489962.1"/>
    </source>
</evidence>
<gene>
    <name evidence="1" type="primary">LOC107809784</name>
</gene>
<dbReference type="RefSeq" id="XP_016489962.1">
    <property type="nucleotide sequence ID" value="XM_016634476.1"/>
</dbReference>
<sequence>MEILRENEGFIVSQKRFTLDMLQEFDVSHFPRVSSPLDPSSKLQANDGHPLQNPTVFRHLVGNLNYLTNTRLDLSFAVLTLSQYLQRPCMSHFSAALRVLKYLSSDPGQGILLSAE</sequence>
<dbReference type="PaxDb" id="4097-A0A1S4BM95"/>
<dbReference type="OrthoDB" id="1226057at2759"/>
<dbReference type="KEGG" id="nta:107809784"/>
<dbReference type="OMA" id="FENPERY"/>